<protein>
    <recommendedName>
        <fullName evidence="7">Radical SAM core domain-containing protein</fullName>
    </recommendedName>
</protein>
<evidence type="ECO:0000256" key="1">
    <source>
        <dbReference type="ARBA" id="ARBA00001966"/>
    </source>
</evidence>
<keyword evidence="3" id="KW-0479">Metal-binding</keyword>
<dbReference type="Pfam" id="PF04055">
    <property type="entry name" value="Radical_SAM"/>
    <property type="match status" value="1"/>
</dbReference>
<dbReference type="AlphaFoldDB" id="A0A8J3E8I6"/>
<accession>A0A8J3E8I6</accession>
<evidence type="ECO:0000256" key="2">
    <source>
        <dbReference type="ARBA" id="ARBA00022691"/>
    </source>
</evidence>
<dbReference type="GO" id="GO:0016491">
    <property type="term" value="F:oxidoreductase activity"/>
    <property type="evidence" value="ECO:0007669"/>
    <property type="project" value="InterPro"/>
</dbReference>
<evidence type="ECO:0000256" key="5">
    <source>
        <dbReference type="ARBA" id="ARBA00023014"/>
    </source>
</evidence>
<dbReference type="EMBL" id="BMJS01000004">
    <property type="protein sequence ID" value="GGF91683.1"/>
    <property type="molecule type" value="Genomic_DNA"/>
</dbReference>
<dbReference type="SFLD" id="SFLDG01067">
    <property type="entry name" value="SPASM/twitch_domain_containing"/>
    <property type="match status" value="1"/>
</dbReference>
<dbReference type="InterPro" id="IPR013785">
    <property type="entry name" value="Aldolase_TIM"/>
</dbReference>
<dbReference type="InterPro" id="IPR023867">
    <property type="entry name" value="Sulphatase_maturase_rSAM"/>
</dbReference>
<sequence>MEIAPYTVHFRLTKQCNADCSYCSSYTTDASRMGLNDAITSFHEIKKFLDEMKLNITHFYLEFLGGEILTYPYNDLCEIVKYAREYFGKFYKFDTGCQTNLIGSQQKVENLIKLFGKDKVSTSIDSFSSLRTVNGCDLKYRAIFKKNDDYLAKNYHRLPAVYVLDSDGLDNLEREVKRANHLSRNLNIRLPFNGGKDVNYADLDRIAELMCGVFDKWVMNSNIIIDPFYLFLKKRINTFLGKSVKAITHCNFQCDCAIKSLNIDPSGDIYLCQEMADANLFKLGNVKDRRGLDQPVWNILQARTRLLHKDCLSCPYLKECQGGCMVNSIQSGNGVYGKPNECIVWKAIFRRIDSFLLSRNPEEVIEWLDNLETK</sequence>
<dbReference type="PANTHER" id="PTHR43273">
    <property type="entry name" value="ANAEROBIC SULFATASE-MATURATING ENZYME HOMOLOG ASLB-RELATED"/>
    <property type="match status" value="1"/>
</dbReference>
<keyword evidence="2" id="KW-0949">S-adenosyl-L-methionine</keyword>
<name>A0A8J3E8I6_9GAMM</name>
<reference evidence="8" key="1">
    <citation type="journal article" date="2014" name="Int. J. Syst. Evol. Microbiol.">
        <title>Complete genome sequence of Corynebacterium casei LMG S-19264T (=DSM 44701T), isolated from a smear-ripened cheese.</title>
        <authorList>
            <consortium name="US DOE Joint Genome Institute (JGI-PGF)"/>
            <person name="Walter F."/>
            <person name="Albersmeier A."/>
            <person name="Kalinowski J."/>
            <person name="Ruckert C."/>
        </authorList>
    </citation>
    <scope>NUCLEOTIDE SEQUENCE</scope>
    <source>
        <strain evidence="8">CGMCC 1.15758</strain>
    </source>
</reference>
<comment type="cofactor">
    <cofactor evidence="1">
        <name>[4Fe-4S] cluster</name>
        <dbReference type="ChEBI" id="CHEBI:49883"/>
    </cofactor>
</comment>
<dbReference type="InterPro" id="IPR058240">
    <property type="entry name" value="rSAM_sf"/>
</dbReference>
<dbReference type="RefSeq" id="WP_117001712.1">
    <property type="nucleotide sequence ID" value="NZ_BMJS01000004.1"/>
</dbReference>
<evidence type="ECO:0000256" key="6">
    <source>
        <dbReference type="ARBA" id="ARBA00023601"/>
    </source>
</evidence>
<feature type="domain" description="Radical SAM core" evidence="7">
    <location>
        <begin position="12"/>
        <end position="140"/>
    </location>
</feature>
<dbReference type="Proteomes" id="UP000636949">
    <property type="component" value="Unassembled WGS sequence"/>
</dbReference>
<comment type="similarity">
    <text evidence="6">Belongs to the radical SAM superfamily. Anaerobic sulfatase-maturating enzyme family.</text>
</comment>
<keyword evidence="5" id="KW-0411">Iron-sulfur</keyword>
<dbReference type="CDD" id="cd01335">
    <property type="entry name" value="Radical_SAM"/>
    <property type="match status" value="1"/>
</dbReference>
<evidence type="ECO:0000313" key="9">
    <source>
        <dbReference type="Proteomes" id="UP000636949"/>
    </source>
</evidence>
<reference evidence="8" key="2">
    <citation type="submission" date="2020-09" db="EMBL/GenBank/DDBJ databases">
        <authorList>
            <person name="Sun Q."/>
            <person name="Zhou Y."/>
        </authorList>
    </citation>
    <scope>NUCLEOTIDE SEQUENCE</scope>
    <source>
        <strain evidence="8">CGMCC 1.15758</strain>
    </source>
</reference>
<dbReference type="GO" id="GO:0046872">
    <property type="term" value="F:metal ion binding"/>
    <property type="evidence" value="ECO:0007669"/>
    <property type="project" value="UniProtKB-KW"/>
</dbReference>
<dbReference type="NCBIfam" id="TIGR04085">
    <property type="entry name" value="rSAM_more_4Fe4S"/>
    <property type="match status" value="1"/>
</dbReference>
<evidence type="ECO:0000256" key="4">
    <source>
        <dbReference type="ARBA" id="ARBA00023004"/>
    </source>
</evidence>
<dbReference type="SFLD" id="SFLDS00029">
    <property type="entry name" value="Radical_SAM"/>
    <property type="match status" value="1"/>
</dbReference>
<dbReference type="PANTHER" id="PTHR43273:SF3">
    <property type="entry name" value="ANAEROBIC SULFATASE-MATURATING ENZYME HOMOLOG ASLB-RELATED"/>
    <property type="match status" value="1"/>
</dbReference>
<keyword evidence="9" id="KW-1185">Reference proteome</keyword>
<gene>
    <name evidence="8" type="ORF">GCM10010995_06110</name>
</gene>
<dbReference type="GO" id="GO:0051536">
    <property type="term" value="F:iron-sulfur cluster binding"/>
    <property type="evidence" value="ECO:0007669"/>
    <property type="project" value="UniProtKB-KW"/>
</dbReference>
<evidence type="ECO:0000256" key="3">
    <source>
        <dbReference type="ARBA" id="ARBA00022723"/>
    </source>
</evidence>
<proteinExistence type="inferred from homology"/>
<keyword evidence="4" id="KW-0408">Iron</keyword>
<dbReference type="InterPro" id="IPR023885">
    <property type="entry name" value="4Fe4S-binding_SPASM_dom"/>
</dbReference>
<dbReference type="Gene3D" id="3.20.20.70">
    <property type="entry name" value="Aldolase class I"/>
    <property type="match status" value="1"/>
</dbReference>
<organism evidence="8 9">
    <name type="scientific">Cysteiniphilum litorale</name>
    <dbReference type="NCBI Taxonomy" id="2056700"/>
    <lineage>
        <taxon>Bacteria</taxon>
        <taxon>Pseudomonadati</taxon>
        <taxon>Pseudomonadota</taxon>
        <taxon>Gammaproteobacteria</taxon>
        <taxon>Thiotrichales</taxon>
        <taxon>Fastidiosibacteraceae</taxon>
        <taxon>Cysteiniphilum</taxon>
    </lineage>
</organism>
<evidence type="ECO:0000259" key="7">
    <source>
        <dbReference type="Pfam" id="PF04055"/>
    </source>
</evidence>
<dbReference type="SUPFAM" id="SSF102114">
    <property type="entry name" value="Radical SAM enzymes"/>
    <property type="match status" value="1"/>
</dbReference>
<dbReference type="InterPro" id="IPR007197">
    <property type="entry name" value="rSAM"/>
</dbReference>
<comment type="caution">
    <text evidence="8">The sequence shown here is derived from an EMBL/GenBank/DDBJ whole genome shotgun (WGS) entry which is preliminary data.</text>
</comment>
<evidence type="ECO:0000313" key="8">
    <source>
        <dbReference type="EMBL" id="GGF91683.1"/>
    </source>
</evidence>